<dbReference type="InterPro" id="IPR052346">
    <property type="entry name" value="O-mannosyl-transferase_TMTC"/>
</dbReference>
<accession>A0A1F8GA06</accession>
<organism evidence="5 6">
    <name type="scientific">Candidatus Yanofskybacteria bacterium RIFCSPLOWO2_01_FULL_42_49</name>
    <dbReference type="NCBI Taxonomy" id="1802694"/>
    <lineage>
        <taxon>Bacteria</taxon>
        <taxon>Candidatus Yanofskyibacteriota</taxon>
    </lineage>
</organism>
<feature type="transmembrane region" description="Helical" evidence="4">
    <location>
        <begin position="111"/>
        <end position="127"/>
    </location>
</feature>
<sequence length="612" mass="69795">MDKLIFSLIIVLSLVLFGNGINGDFVFDDHSVVTDNPLMEDSVGVFKTFLHPYHYDRLQSGLYRPLTIASYVLNWRISPGQPQSFHLVNIFLHAVASFLIYLIVSGFKNRTTAIVSSLLFLFLPIHVEAVTSIAGRSELLMFLFFLASFLSIKKGYYKTAAVFFFLSLLSKETGIAFIPIFLFFEFVQRKESVMGLFKKIVYFIPSLAVYAVLRYNALGFEYFINTNTYSFFNPIAAMDILPGLWTAFKVACLYAQKIIFPIYFSSDYSYNQITAVNNLFDSWQALAGIGIFVAIGYLSISKHNSLVGLGATIFLFSYLVVSNLFVKIGTIMAERLMYMPSLGLVMLIAAGVESLKLKVNLRPELRSRENQSSRFKIFNLKLSLLTLYFPLLTLFVWYGYVIIDRNRDWLNEKNLFESAYAVAPNSVVNITNVASILFREGKNEEALEKINKALEIEPKNSPTLHLGGQIYKRIGEDKIAEEWWRKATIAQPDYLYPYLSLGALYYKRGDFGSGKEILHKAKEMYDTPNVTTLLSFNKIGLGEYREVISLIEEKFGIKPKIYELRFILGVAYLKLDDDLRARELLLGLKDPALSEDAFFWNLKSTKIFNIDI</sequence>
<keyword evidence="4" id="KW-0472">Membrane</keyword>
<keyword evidence="1" id="KW-0677">Repeat</keyword>
<feature type="transmembrane region" description="Helical" evidence="4">
    <location>
        <begin position="202"/>
        <end position="224"/>
    </location>
</feature>
<keyword evidence="2 3" id="KW-0802">TPR repeat</keyword>
<evidence type="ECO:0000313" key="6">
    <source>
        <dbReference type="Proteomes" id="UP000178227"/>
    </source>
</evidence>
<feature type="transmembrane region" description="Helical" evidence="4">
    <location>
        <begin position="283"/>
        <end position="300"/>
    </location>
</feature>
<comment type="caution">
    <text evidence="5">The sequence shown here is derived from an EMBL/GenBank/DDBJ whole genome shotgun (WGS) entry which is preliminary data.</text>
</comment>
<feature type="repeat" description="TPR" evidence="3">
    <location>
        <begin position="427"/>
        <end position="460"/>
    </location>
</feature>
<dbReference type="Proteomes" id="UP000178227">
    <property type="component" value="Unassembled WGS sequence"/>
</dbReference>
<dbReference type="EMBL" id="MGKI01000014">
    <property type="protein sequence ID" value="OGN22197.1"/>
    <property type="molecule type" value="Genomic_DNA"/>
</dbReference>
<proteinExistence type="predicted"/>
<dbReference type="PROSITE" id="PS50005">
    <property type="entry name" value="TPR"/>
    <property type="match status" value="1"/>
</dbReference>
<feature type="transmembrane region" description="Helical" evidence="4">
    <location>
        <begin position="378"/>
        <end position="400"/>
    </location>
</feature>
<dbReference type="InterPro" id="IPR011990">
    <property type="entry name" value="TPR-like_helical_dom_sf"/>
</dbReference>
<feature type="transmembrane region" description="Helical" evidence="4">
    <location>
        <begin position="307"/>
        <end position="326"/>
    </location>
</feature>
<dbReference type="STRING" id="1802694.A2918_03490"/>
<keyword evidence="4" id="KW-0812">Transmembrane</keyword>
<keyword evidence="4" id="KW-1133">Transmembrane helix</keyword>
<dbReference type="SUPFAM" id="SSF48452">
    <property type="entry name" value="TPR-like"/>
    <property type="match status" value="1"/>
</dbReference>
<protein>
    <submittedName>
        <fullName evidence="5">Uncharacterized protein</fullName>
    </submittedName>
</protein>
<dbReference type="Gene3D" id="1.25.40.10">
    <property type="entry name" value="Tetratricopeptide repeat domain"/>
    <property type="match status" value="1"/>
</dbReference>
<evidence type="ECO:0000256" key="2">
    <source>
        <dbReference type="ARBA" id="ARBA00022803"/>
    </source>
</evidence>
<name>A0A1F8GA06_9BACT</name>
<dbReference type="SMART" id="SM00028">
    <property type="entry name" value="TPR"/>
    <property type="match status" value="3"/>
</dbReference>
<dbReference type="PANTHER" id="PTHR44227:SF3">
    <property type="entry name" value="PROTEIN O-MANNOSYL-TRANSFERASE TMTC4"/>
    <property type="match status" value="1"/>
</dbReference>
<gene>
    <name evidence="5" type="ORF">A2918_03490</name>
</gene>
<dbReference type="AlphaFoldDB" id="A0A1F8GA06"/>
<evidence type="ECO:0000256" key="4">
    <source>
        <dbReference type="SAM" id="Phobius"/>
    </source>
</evidence>
<evidence type="ECO:0000256" key="1">
    <source>
        <dbReference type="ARBA" id="ARBA00022737"/>
    </source>
</evidence>
<evidence type="ECO:0000313" key="5">
    <source>
        <dbReference type="EMBL" id="OGN22197.1"/>
    </source>
</evidence>
<dbReference type="InterPro" id="IPR019734">
    <property type="entry name" value="TPR_rpt"/>
</dbReference>
<feature type="transmembrane region" description="Helical" evidence="4">
    <location>
        <begin position="244"/>
        <end position="263"/>
    </location>
</feature>
<dbReference type="PANTHER" id="PTHR44227">
    <property type="match status" value="1"/>
</dbReference>
<feature type="transmembrane region" description="Helical" evidence="4">
    <location>
        <begin position="85"/>
        <end position="104"/>
    </location>
</feature>
<reference evidence="5 6" key="1">
    <citation type="journal article" date="2016" name="Nat. Commun.">
        <title>Thousands of microbial genomes shed light on interconnected biogeochemical processes in an aquifer system.</title>
        <authorList>
            <person name="Anantharaman K."/>
            <person name="Brown C.T."/>
            <person name="Hug L.A."/>
            <person name="Sharon I."/>
            <person name="Castelle C.J."/>
            <person name="Probst A.J."/>
            <person name="Thomas B.C."/>
            <person name="Singh A."/>
            <person name="Wilkins M.J."/>
            <person name="Karaoz U."/>
            <person name="Brodie E.L."/>
            <person name="Williams K.H."/>
            <person name="Hubbard S.S."/>
            <person name="Banfield J.F."/>
        </authorList>
    </citation>
    <scope>NUCLEOTIDE SEQUENCE [LARGE SCALE GENOMIC DNA]</scope>
</reference>
<feature type="transmembrane region" description="Helical" evidence="4">
    <location>
        <begin position="159"/>
        <end position="182"/>
    </location>
</feature>
<evidence type="ECO:0000256" key="3">
    <source>
        <dbReference type="PROSITE-ProRule" id="PRU00339"/>
    </source>
</evidence>